<dbReference type="Proteomes" id="UP000325787">
    <property type="component" value="Chromosome"/>
</dbReference>
<reference evidence="3" key="1">
    <citation type="journal article" date="2021" name="Curr. Microbiol.">
        <title>Complete genome of nocamycin-producing strain Saccharothrix syringae NRRL B-16468 reveals the biosynthetic potential for secondary metabolites.</title>
        <authorList>
            <person name="Mo X."/>
            <person name="Yang S."/>
        </authorList>
    </citation>
    <scope>NUCLEOTIDE SEQUENCE [LARGE SCALE GENOMIC DNA]</scope>
    <source>
        <strain evidence="3">ATCC 51364 / DSM 43886 / JCM 6844 / KCTC 9398 / NBRC 14523 / NRRL B-16468 / INA 2240</strain>
    </source>
</reference>
<dbReference type="AlphaFoldDB" id="A0A5Q0GYM9"/>
<keyword evidence="3" id="KW-1185">Reference proteome</keyword>
<evidence type="ECO:0008006" key="4">
    <source>
        <dbReference type="Google" id="ProtNLM"/>
    </source>
</evidence>
<protein>
    <recommendedName>
        <fullName evidence="4">HAF repeat-containing protein</fullName>
    </recommendedName>
</protein>
<evidence type="ECO:0000256" key="1">
    <source>
        <dbReference type="SAM" id="SignalP"/>
    </source>
</evidence>
<gene>
    <name evidence="2" type="ORF">EKG83_17610</name>
</gene>
<organism evidence="2 3">
    <name type="scientific">Saccharothrix syringae</name>
    <name type="common">Nocardiopsis syringae</name>
    <dbReference type="NCBI Taxonomy" id="103733"/>
    <lineage>
        <taxon>Bacteria</taxon>
        <taxon>Bacillati</taxon>
        <taxon>Actinomycetota</taxon>
        <taxon>Actinomycetes</taxon>
        <taxon>Pseudonocardiales</taxon>
        <taxon>Pseudonocardiaceae</taxon>
        <taxon>Saccharothrix</taxon>
    </lineage>
</organism>
<feature type="chain" id="PRO_5038765869" description="HAF repeat-containing protein" evidence="1">
    <location>
        <begin position="28"/>
        <end position="325"/>
    </location>
</feature>
<accession>A0A5Q0GYM9</accession>
<evidence type="ECO:0000313" key="2">
    <source>
        <dbReference type="EMBL" id="QFZ19028.1"/>
    </source>
</evidence>
<sequence length="325" mass="33258">MAVGGWRPTAGAAAVAVVAAVVLPAVAQAGPYYCDWAQEELPVPPALVLGGVSGVSDDGGWAVGNGRTPAGDTAVVWHGGEYRTLWFRHETDVSDVNGSGVVIASTDRAAARGADGNWEQLAPRAGYHYARAEGINDAGDVVGVSGGQHTGAVVVWPAGAPAAPRVLPGTDDGGYWAVAGIDDEGRVAAHEQAAEGAAAYLWDASGGRVALEPLPDHRSTEVVAVRNGHVVGYSTGERGRAAVLWDSSGRVERVLESASEVYDVNAAGDVVGQVAWPAQTVVWRGEGVVDPVPAVSWHGLLTDGGDVYGVVGGDPYSTALRIRCG</sequence>
<dbReference type="OrthoDB" id="3635333at2"/>
<dbReference type="RefSeq" id="WP_153278186.1">
    <property type="nucleotide sequence ID" value="NZ_CP034550.1"/>
</dbReference>
<feature type="signal peptide" evidence="1">
    <location>
        <begin position="1"/>
        <end position="27"/>
    </location>
</feature>
<evidence type="ECO:0000313" key="3">
    <source>
        <dbReference type="Proteomes" id="UP000325787"/>
    </source>
</evidence>
<keyword evidence="1" id="KW-0732">Signal</keyword>
<dbReference type="KEGG" id="ssyi:EKG83_17610"/>
<dbReference type="EMBL" id="CP034550">
    <property type="protein sequence ID" value="QFZ19028.1"/>
    <property type="molecule type" value="Genomic_DNA"/>
</dbReference>
<proteinExistence type="predicted"/>
<name>A0A5Q0GYM9_SACSY</name>